<dbReference type="AlphaFoldDB" id="A0A1E7EP69"/>
<evidence type="ECO:0000313" key="1">
    <source>
        <dbReference type="EMBL" id="OEU07567.1"/>
    </source>
</evidence>
<sequence>MSGSDLAPFVAAVLNDRTVAGMIQENNELKSKLNDRDNERLLVEVTGQHGSPIYYEESFKNAERYRDDEIVLRFNNGSAIDLTTDGLPLSSLDEIEIRLGGVVVQRFSVDDLNIQFYDDFYDEENRMEYIHIHGPNGSGPIACVRGIIGPLPLGWGQRHADGDMDLTDLLEEVADENNDLTPQTLIINGLSFREKDITGIMSFIKK</sequence>
<reference evidence="1 2" key="1">
    <citation type="submission" date="2016-09" db="EMBL/GenBank/DDBJ databases">
        <title>Extensive genetic diversity and differential bi-allelic expression allows diatom success in the polar Southern Ocean.</title>
        <authorList>
            <consortium name="DOE Joint Genome Institute"/>
            <person name="Mock T."/>
            <person name="Otillar R.P."/>
            <person name="Strauss J."/>
            <person name="Dupont C."/>
            <person name="Frickenhaus S."/>
            <person name="Maumus F."/>
            <person name="Mcmullan M."/>
            <person name="Sanges R."/>
            <person name="Schmutz J."/>
            <person name="Toseland A."/>
            <person name="Valas R."/>
            <person name="Veluchamy A."/>
            <person name="Ward B.J."/>
            <person name="Allen A."/>
            <person name="Barry K."/>
            <person name="Falciatore A."/>
            <person name="Ferrante M."/>
            <person name="Fortunato A.E."/>
            <person name="Gloeckner G."/>
            <person name="Gruber A."/>
            <person name="Hipkin R."/>
            <person name="Janech M."/>
            <person name="Kroth P."/>
            <person name="Leese F."/>
            <person name="Lindquist E."/>
            <person name="Lyon B.R."/>
            <person name="Martin J."/>
            <person name="Mayer C."/>
            <person name="Parker M."/>
            <person name="Quesneville H."/>
            <person name="Raymond J."/>
            <person name="Uhlig C."/>
            <person name="Valentin K.U."/>
            <person name="Worden A.Z."/>
            <person name="Armbrust E.V."/>
            <person name="Bowler C."/>
            <person name="Green B."/>
            <person name="Moulton V."/>
            <person name="Van Oosterhout C."/>
            <person name="Grigoriev I."/>
        </authorList>
    </citation>
    <scope>NUCLEOTIDE SEQUENCE [LARGE SCALE GENOMIC DNA]</scope>
    <source>
        <strain evidence="1 2">CCMP1102</strain>
    </source>
</reference>
<accession>A0A1E7EP69</accession>
<dbReference type="EMBL" id="KV784385">
    <property type="protein sequence ID" value="OEU07567.1"/>
    <property type="molecule type" value="Genomic_DNA"/>
</dbReference>
<name>A0A1E7EP69_9STRA</name>
<proteinExistence type="predicted"/>
<dbReference type="InParanoid" id="A0A1E7EP69"/>
<dbReference type="KEGG" id="fcy:FRACYDRAFT_264895"/>
<gene>
    <name evidence="1" type="ORF">FRACYDRAFT_264895</name>
</gene>
<dbReference type="OrthoDB" id="54947at2759"/>
<dbReference type="Proteomes" id="UP000095751">
    <property type="component" value="Unassembled WGS sequence"/>
</dbReference>
<keyword evidence="2" id="KW-1185">Reference proteome</keyword>
<evidence type="ECO:0000313" key="2">
    <source>
        <dbReference type="Proteomes" id="UP000095751"/>
    </source>
</evidence>
<protein>
    <submittedName>
        <fullName evidence="1">Uncharacterized protein</fullName>
    </submittedName>
</protein>
<organism evidence="1 2">
    <name type="scientific">Fragilariopsis cylindrus CCMP1102</name>
    <dbReference type="NCBI Taxonomy" id="635003"/>
    <lineage>
        <taxon>Eukaryota</taxon>
        <taxon>Sar</taxon>
        <taxon>Stramenopiles</taxon>
        <taxon>Ochrophyta</taxon>
        <taxon>Bacillariophyta</taxon>
        <taxon>Bacillariophyceae</taxon>
        <taxon>Bacillariophycidae</taxon>
        <taxon>Bacillariales</taxon>
        <taxon>Bacillariaceae</taxon>
        <taxon>Fragilariopsis</taxon>
    </lineage>
</organism>